<keyword evidence="5 11" id="KW-0132">Cell division</keyword>
<feature type="active site" evidence="11">
    <location>
        <position position="172"/>
    </location>
</feature>
<keyword evidence="9 11" id="KW-0233">DNA recombination</keyword>
<evidence type="ECO:0000256" key="9">
    <source>
        <dbReference type="ARBA" id="ARBA00023172"/>
    </source>
</evidence>
<feature type="active site" evidence="11">
    <location>
        <position position="267"/>
    </location>
</feature>
<dbReference type="Proteomes" id="UP001203338">
    <property type="component" value="Unassembled WGS sequence"/>
</dbReference>
<dbReference type="InterPro" id="IPR050090">
    <property type="entry name" value="Tyrosine_recombinase_XerCD"/>
</dbReference>
<feature type="active site" evidence="11">
    <location>
        <position position="148"/>
    </location>
</feature>
<accession>A0ABT0PL95</accession>
<feature type="domain" description="Tyr recombinase" evidence="12">
    <location>
        <begin position="109"/>
        <end position="289"/>
    </location>
</feature>
<dbReference type="Pfam" id="PF02899">
    <property type="entry name" value="Phage_int_SAM_1"/>
    <property type="match status" value="1"/>
</dbReference>
<reference evidence="14 15" key="1">
    <citation type="submission" date="2022-05" db="EMBL/GenBank/DDBJ databases">
        <authorList>
            <person name="Park J.-S."/>
        </authorList>
    </citation>
    <scope>NUCLEOTIDE SEQUENCE [LARGE SCALE GENOMIC DNA]</scope>
    <source>
        <strain evidence="14 15">2012CJ34-2</strain>
    </source>
</reference>
<evidence type="ECO:0000256" key="10">
    <source>
        <dbReference type="ARBA" id="ARBA00023306"/>
    </source>
</evidence>
<dbReference type="Gene3D" id="1.10.150.130">
    <property type="match status" value="1"/>
</dbReference>
<dbReference type="InterPro" id="IPR002104">
    <property type="entry name" value="Integrase_catalytic"/>
</dbReference>
<evidence type="ECO:0000259" key="13">
    <source>
        <dbReference type="PROSITE" id="PS51900"/>
    </source>
</evidence>
<feature type="active site" evidence="11">
    <location>
        <position position="244"/>
    </location>
</feature>
<evidence type="ECO:0000256" key="5">
    <source>
        <dbReference type="ARBA" id="ARBA00022618"/>
    </source>
</evidence>
<evidence type="ECO:0000259" key="12">
    <source>
        <dbReference type="PROSITE" id="PS51898"/>
    </source>
</evidence>
<dbReference type="RefSeq" id="WP_249701850.1">
    <property type="nucleotide sequence ID" value="NZ_JAMFLX010000051.1"/>
</dbReference>
<comment type="subunit">
    <text evidence="11">Forms a cyclic heterotetrameric complex composed of two molecules of XerC and two molecules of XerD.</text>
</comment>
<dbReference type="EMBL" id="JAMFLX010000051">
    <property type="protein sequence ID" value="MCL6272165.1"/>
    <property type="molecule type" value="Genomic_DNA"/>
</dbReference>
<protein>
    <recommendedName>
        <fullName evidence="3 11">Tyrosine recombinase XerC</fullName>
    </recommendedName>
</protein>
<keyword evidence="10 11" id="KW-0131">Cell cycle</keyword>
<dbReference type="PANTHER" id="PTHR30349:SF81">
    <property type="entry name" value="TYROSINE RECOMBINASE XERC"/>
    <property type="match status" value="1"/>
</dbReference>
<dbReference type="InterPro" id="IPR011010">
    <property type="entry name" value="DNA_brk_join_enz"/>
</dbReference>
<dbReference type="InterPro" id="IPR010998">
    <property type="entry name" value="Integrase_recombinase_N"/>
</dbReference>
<evidence type="ECO:0000313" key="14">
    <source>
        <dbReference type="EMBL" id="MCL6272165.1"/>
    </source>
</evidence>
<evidence type="ECO:0000256" key="2">
    <source>
        <dbReference type="ARBA" id="ARBA00006657"/>
    </source>
</evidence>
<evidence type="ECO:0000256" key="3">
    <source>
        <dbReference type="ARBA" id="ARBA00015804"/>
    </source>
</evidence>
<comment type="similarity">
    <text evidence="2 11">Belongs to the 'phage' integrase family. XerC subfamily.</text>
</comment>
<keyword evidence="6 11" id="KW-0159">Chromosome partition</keyword>
<dbReference type="PANTHER" id="PTHR30349">
    <property type="entry name" value="PHAGE INTEGRASE-RELATED"/>
    <property type="match status" value="1"/>
</dbReference>
<dbReference type="CDD" id="cd00798">
    <property type="entry name" value="INT_XerDC_C"/>
    <property type="match status" value="1"/>
</dbReference>
<gene>
    <name evidence="11 14" type="primary">xerC</name>
    <name evidence="14" type="ORF">M3P05_19780</name>
</gene>
<dbReference type="InterPro" id="IPR023009">
    <property type="entry name" value="Tyrosine_recombinase_XerC/XerD"/>
</dbReference>
<dbReference type="InterPro" id="IPR013762">
    <property type="entry name" value="Integrase-like_cat_sf"/>
</dbReference>
<dbReference type="Gene3D" id="1.10.443.10">
    <property type="entry name" value="Intergrase catalytic core"/>
    <property type="match status" value="1"/>
</dbReference>
<evidence type="ECO:0000256" key="7">
    <source>
        <dbReference type="ARBA" id="ARBA00022908"/>
    </source>
</evidence>
<proteinExistence type="inferred from homology"/>
<name>A0ABT0PL95_9GAMM</name>
<dbReference type="InterPro" id="IPR004107">
    <property type="entry name" value="Integrase_SAM-like_N"/>
</dbReference>
<keyword evidence="4 11" id="KW-0963">Cytoplasm</keyword>
<evidence type="ECO:0000313" key="15">
    <source>
        <dbReference type="Proteomes" id="UP001203338"/>
    </source>
</evidence>
<comment type="caution">
    <text evidence="14">The sequence shown here is derived from an EMBL/GenBank/DDBJ whole genome shotgun (WGS) entry which is preliminary data.</text>
</comment>
<evidence type="ECO:0000256" key="8">
    <source>
        <dbReference type="ARBA" id="ARBA00023125"/>
    </source>
</evidence>
<dbReference type="Pfam" id="PF00589">
    <property type="entry name" value="Phage_integrase"/>
    <property type="match status" value="1"/>
</dbReference>
<sequence>MGQKLKWQSAITLWLNYLKYERNLSANTCKAYQKDLERLQSHLDDLTWDQLKESDVRRVLGHLRMGGLGARSLHRWLSSVRSFYDFMMREGFTKDNPAYGLQGPKRDKLLPKAIDADQMASMLDVAGNGPLAARDHAMMELFYSAGLRLSELVGLDLVDLDLAAGEVRVLGKGNKQRIAPVGSKARDALKVWLKARNTLAKENEQAVFVSRNGHRISNRQVQVRVKEWGKRHGVDTPIHPHMLRHSFASHLLESSGELRAVQELLGHSDISTTQVYTHLDFQHLASVYDKAHPRAKKKD</sequence>
<dbReference type="HAMAP" id="MF_01808">
    <property type="entry name" value="Recomb_XerC_XerD"/>
    <property type="match status" value="1"/>
</dbReference>
<feature type="active site" description="O-(3'-phospho-DNA)-tyrosine intermediate" evidence="11">
    <location>
        <position position="276"/>
    </location>
</feature>
<keyword evidence="15" id="KW-1185">Reference proteome</keyword>
<dbReference type="PROSITE" id="PS51900">
    <property type="entry name" value="CB"/>
    <property type="match status" value="1"/>
</dbReference>
<organism evidence="14 15">
    <name type="scientific">Parendozoicomonas callyspongiae</name>
    <dbReference type="NCBI Taxonomy" id="2942213"/>
    <lineage>
        <taxon>Bacteria</taxon>
        <taxon>Pseudomonadati</taxon>
        <taxon>Pseudomonadota</taxon>
        <taxon>Gammaproteobacteria</taxon>
        <taxon>Oceanospirillales</taxon>
        <taxon>Endozoicomonadaceae</taxon>
        <taxon>Parendozoicomonas</taxon>
    </lineage>
</organism>
<evidence type="ECO:0000256" key="6">
    <source>
        <dbReference type="ARBA" id="ARBA00022829"/>
    </source>
</evidence>
<dbReference type="NCBIfam" id="TIGR02224">
    <property type="entry name" value="recomb_XerC"/>
    <property type="match status" value="1"/>
</dbReference>
<dbReference type="NCBIfam" id="NF001399">
    <property type="entry name" value="PRK00283.1"/>
    <property type="match status" value="1"/>
</dbReference>
<dbReference type="PROSITE" id="PS51898">
    <property type="entry name" value="TYR_RECOMBINASE"/>
    <property type="match status" value="1"/>
</dbReference>
<evidence type="ECO:0000256" key="11">
    <source>
        <dbReference type="HAMAP-Rule" id="MF_01808"/>
    </source>
</evidence>
<feature type="active site" evidence="11">
    <location>
        <position position="241"/>
    </location>
</feature>
<dbReference type="SUPFAM" id="SSF56349">
    <property type="entry name" value="DNA breaking-rejoining enzymes"/>
    <property type="match status" value="1"/>
</dbReference>
<dbReference type="InterPro" id="IPR044068">
    <property type="entry name" value="CB"/>
</dbReference>
<comment type="subcellular location">
    <subcellularLocation>
        <location evidence="1 11">Cytoplasm</location>
    </subcellularLocation>
</comment>
<dbReference type="InterPro" id="IPR011931">
    <property type="entry name" value="Recomb_XerC"/>
</dbReference>
<keyword evidence="8 11" id="KW-0238">DNA-binding</keyword>
<feature type="domain" description="Core-binding (CB)" evidence="13">
    <location>
        <begin position="5"/>
        <end position="88"/>
    </location>
</feature>
<keyword evidence="7 11" id="KW-0229">DNA integration</keyword>
<comment type="function">
    <text evidence="11">Site-specific tyrosine recombinase, which acts by catalyzing the cutting and rejoining of the recombining DNA molecules. The XerC-XerD complex is essential to convert dimers of the bacterial chromosome into monomers to permit their segregation at cell division. It also contributes to the segregational stability of plasmids.</text>
</comment>
<evidence type="ECO:0000256" key="4">
    <source>
        <dbReference type="ARBA" id="ARBA00022490"/>
    </source>
</evidence>
<evidence type="ECO:0000256" key="1">
    <source>
        <dbReference type="ARBA" id="ARBA00004496"/>
    </source>
</evidence>